<evidence type="ECO:0000256" key="7">
    <source>
        <dbReference type="ARBA" id="ARBA00022777"/>
    </source>
</evidence>
<comment type="subcellular location">
    <subcellularLocation>
        <location evidence="11">Cytoplasm</location>
    </subcellularLocation>
</comment>
<reference evidence="13 14" key="1">
    <citation type="journal article" date="2014" name="PLoS ONE">
        <title>Physiological and genomic features of a novel sulfur-oxidizing gammaproteobacterium belonging to a previously uncultivated symbiotic lineage isolated from a hydrothermal vent.</title>
        <authorList>
            <person name="Nunoura T."/>
            <person name="Takaki Y."/>
            <person name="Kazama H."/>
            <person name="Kakuta J."/>
            <person name="Shimamura S."/>
            <person name="Makita H."/>
            <person name="Hirai M."/>
            <person name="Miyazaki M."/>
            <person name="Takai K."/>
        </authorList>
    </citation>
    <scope>NUCLEOTIDE SEQUENCE [LARGE SCALE GENOMIC DNA]</scope>
    <source>
        <strain evidence="13 14">Hiromi1</strain>
    </source>
</reference>
<keyword evidence="2 11" id="KW-0723">Serine/threonine-protein kinase</keyword>
<feature type="active site" description="Proton acceptor" evidence="11">
    <location>
        <position position="200"/>
    </location>
</feature>
<feature type="active site" evidence="11">
    <location>
        <position position="217"/>
    </location>
</feature>
<comment type="cofactor">
    <cofactor evidence="11">
        <name>Mg(2+)</name>
        <dbReference type="ChEBI" id="CHEBI:18420"/>
    </cofactor>
</comment>
<keyword evidence="5 11" id="KW-0479">Metal-binding</keyword>
<evidence type="ECO:0000313" key="13">
    <source>
        <dbReference type="EMBL" id="BAO45480.1"/>
    </source>
</evidence>
<evidence type="ECO:0000256" key="4">
    <source>
        <dbReference type="ARBA" id="ARBA00022679"/>
    </source>
</evidence>
<protein>
    <recommendedName>
        <fullName evidence="11">Stress response kinase A</fullName>
        <ecNumber evidence="11">2.7.11.1</ecNumber>
    </recommendedName>
    <alternativeName>
        <fullName evidence="11">Serine/threonine-protein kinase SrkA</fullName>
    </alternativeName>
</protein>
<comment type="subunit">
    <text evidence="11">Monomer.</text>
</comment>
<keyword evidence="10 11" id="KW-0346">Stress response</keyword>
<keyword evidence="7 11" id="KW-0418">Kinase</keyword>
<accession>A0A7U6GKT4</accession>
<gene>
    <name evidence="11" type="primary">srkA</name>
    <name evidence="13" type="ORF">TBH_C2574</name>
</gene>
<feature type="domain" description="Aminoglycoside phosphotransferase" evidence="12">
    <location>
        <begin position="30"/>
        <end position="263"/>
    </location>
</feature>
<dbReference type="KEGG" id="tbn:TBH_C2574"/>
<dbReference type="HAMAP" id="MF_01497">
    <property type="entry name" value="SrkA_kinase"/>
    <property type="match status" value="1"/>
</dbReference>
<keyword evidence="6 11" id="KW-0547">Nucleotide-binding</keyword>
<evidence type="ECO:0000256" key="2">
    <source>
        <dbReference type="ARBA" id="ARBA00022527"/>
    </source>
</evidence>
<dbReference type="SUPFAM" id="SSF56112">
    <property type="entry name" value="Protein kinase-like (PK-like)"/>
    <property type="match status" value="1"/>
</dbReference>
<dbReference type="AlphaFoldDB" id="A0A7U6GKT4"/>
<evidence type="ECO:0000256" key="11">
    <source>
        <dbReference type="HAMAP-Rule" id="MF_01497"/>
    </source>
</evidence>
<dbReference type="PANTHER" id="PTHR39573:SF1">
    <property type="entry name" value="STRESS RESPONSE KINASE A"/>
    <property type="match status" value="1"/>
</dbReference>
<sequence length="325" mass="37965">MNHPYERLSPERILDAVESRGFEVNGSLLPLNSYENRVLQVGLEDAPPLIAKFYRPRRWTDEAILEDHHFSLELADQEIPVVPPLVDTDGQSLFEYQGFRFALYARQGGRCPNLENPDDLQWIGRFIGRIHAVGAARPFAHRETLTPQTLGWSALEFLENSDFLTPDVRHSYLALCRELLTHIDGWFRKQDYRPLRLHGDCHPGNILWTDQGPHFVDMDDCRNGPAIQDLWMLLSGDRREMTLQLGELLEGYRLFHDFDTRELALMEPLRTLRLIHYSAWLARRWDDPAFPRAFTWFGDSAYWQEQLAILEQQKRTLEAPPLLLY</sequence>
<dbReference type="InterPro" id="IPR002575">
    <property type="entry name" value="Aminoglycoside_PTrfase"/>
</dbReference>
<dbReference type="EC" id="2.7.11.1" evidence="11"/>
<dbReference type="GO" id="GO:0004674">
    <property type="term" value="F:protein serine/threonine kinase activity"/>
    <property type="evidence" value="ECO:0007669"/>
    <property type="project" value="UniProtKB-UniRule"/>
</dbReference>
<comment type="catalytic activity">
    <reaction evidence="11">
        <text>L-threonyl-[protein] + ATP = O-phospho-L-threonyl-[protein] + ADP + H(+)</text>
        <dbReference type="Rhea" id="RHEA:46608"/>
        <dbReference type="Rhea" id="RHEA-COMP:11060"/>
        <dbReference type="Rhea" id="RHEA-COMP:11605"/>
        <dbReference type="ChEBI" id="CHEBI:15378"/>
        <dbReference type="ChEBI" id="CHEBI:30013"/>
        <dbReference type="ChEBI" id="CHEBI:30616"/>
        <dbReference type="ChEBI" id="CHEBI:61977"/>
        <dbReference type="ChEBI" id="CHEBI:456216"/>
        <dbReference type="EC" id="2.7.11.1"/>
    </reaction>
</comment>
<keyword evidence="8 11" id="KW-0067">ATP-binding</keyword>
<dbReference type="InterPro" id="IPR011009">
    <property type="entry name" value="Kinase-like_dom_sf"/>
</dbReference>
<keyword evidence="9 11" id="KW-0460">Magnesium</keyword>
<dbReference type="OrthoDB" id="5392197at2"/>
<dbReference type="RefSeq" id="WP_041069166.1">
    <property type="nucleotide sequence ID" value="NZ_AP012273.1"/>
</dbReference>
<proteinExistence type="inferred from homology"/>
<keyword evidence="3 11" id="KW-0597">Phosphoprotein</keyword>
<dbReference type="Gene3D" id="1.10.510.10">
    <property type="entry name" value="Transferase(Phosphotransferase) domain 1"/>
    <property type="match status" value="1"/>
</dbReference>
<dbReference type="GO" id="GO:0000287">
    <property type="term" value="F:magnesium ion binding"/>
    <property type="evidence" value="ECO:0007669"/>
    <property type="project" value="UniProtKB-UniRule"/>
</dbReference>
<dbReference type="InterPro" id="IPR032882">
    <property type="entry name" value="SrkA/RdoA"/>
</dbReference>
<comment type="function">
    <text evidence="11">A protein kinase that phosphorylates Ser and Thr residues. Probably acts to suppress the effects of stress linked to accumulation of reactive oxygen species. Probably involved in the extracytoplasmic stress response.</text>
</comment>
<dbReference type="GO" id="GO:0005737">
    <property type="term" value="C:cytoplasm"/>
    <property type="evidence" value="ECO:0007669"/>
    <property type="project" value="UniProtKB-SubCell"/>
</dbReference>
<keyword evidence="14" id="KW-1185">Reference proteome</keyword>
<feature type="binding site" evidence="11">
    <location>
        <position position="217"/>
    </location>
    <ligand>
        <name>Mg(2+)</name>
        <dbReference type="ChEBI" id="CHEBI:18420"/>
    </ligand>
</feature>
<dbReference type="Pfam" id="PF01636">
    <property type="entry name" value="APH"/>
    <property type="match status" value="1"/>
</dbReference>
<evidence type="ECO:0000256" key="5">
    <source>
        <dbReference type="ARBA" id="ARBA00022723"/>
    </source>
</evidence>
<dbReference type="Gene3D" id="1.20.1270.170">
    <property type="match status" value="1"/>
</dbReference>
<evidence type="ECO:0000256" key="3">
    <source>
        <dbReference type="ARBA" id="ARBA00022553"/>
    </source>
</evidence>
<evidence type="ECO:0000256" key="6">
    <source>
        <dbReference type="ARBA" id="ARBA00022741"/>
    </source>
</evidence>
<evidence type="ECO:0000256" key="10">
    <source>
        <dbReference type="ARBA" id="ARBA00023016"/>
    </source>
</evidence>
<feature type="site" description="ATP" evidence="11">
    <location>
        <position position="33"/>
    </location>
</feature>
<name>A0A7U6GKT4_9GAMM</name>
<evidence type="ECO:0000256" key="1">
    <source>
        <dbReference type="ARBA" id="ARBA00022490"/>
    </source>
</evidence>
<evidence type="ECO:0000256" key="9">
    <source>
        <dbReference type="ARBA" id="ARBA00022842"/>
    </source>
</evidence>
<organism evidence="13 14">
    <name type="scientific">Thiolapillus brandeum</name>
    <dbReference type="NCBI Taxonomy" id="1076588"/>
    <lineage>
        <taxon>Bacteria</taxon>
        <taxon>Pseudomonadati</taxon>
        <taxon>Pseudomonadota</taxon>
        <taxon>Gammaproteobacteria</taxon>
        <taxon>Chromatiales</taxon>
        <taxon>Sedimenticolaceae</taxon>
        <taxon>Thiolapillus</taxon>
    </lineage>
</organism>
<dbReference type="Proteomes" id="UP000031631">
    <property type="component" value="Chromosome"/>
</dbReference>
<evidence type="ECO:0000313" key="14">
    <source>
        <dbReference type="Proteomes" id="UP000031631"/>
    </source>
</evidence>
<comment type="similarity">
    <text evidence="11">Belongs to the SrkA/RdoA protein kinase family.</text>
</comment>
<keyword evidence="4 11" id="KW-0808">Transferase</keyword>
<dbReference type="Gene3D" id="3.30.200.70">
    <property type="match status" value="1"/>
</dbReference>
<evidence type="ECO:0000256" key="8">
    <source>
        <dbReference type="ARBA" id="ARBA00022840"/>
    </source>
</evidence>
<feature type="binding site" evidence="11">
    <location>
        <position position="205"/>
    </location>
    <ligand>
        <name>Mg(2+)</name>
        <dbReference type="ChEBI" id="CHEBI:18420"/>
    </ligand>
</feature>
<evidence type="ECO:0000259" key="12">
    <source>
        <dbReference type="Pfam" id="PF01636"/>
    </source>
</evidence>
<dbReference type="NCBIfam" id="NF008738">
    <property type="entry name" value="PRK11768.1"/>
    <property type="match status" value="1"/>
</dbReference>
<dbReference type="GO" id="GO:0005524">
    <property type="term" value="F:ATP binding"/>
    <property type="evidence" value="ECO:0007669"/>
    <property type="project" value="UniProtKB-UniRule"/>
</dbReference>
<dbReference type="PANTHER" id="PTHR39573">
    <property type="entry name" value="STRESS RESPONSE KINASE A"/>
    <property type="match status" value="1"/>
</dbReference>
<keyword evidence="1 11" id="KW-0963">Cytoplasm</keyword>
<comment type="catalytic activity">
    <reaction evidence="11">
        <text>L-seryl-[protein] + ATP = O-phospho-L-seryl-[protein] + ADP + H(+)</text>
        <dbReference type="Rhea" id="RHEA:17989"/>
        <dbReference type="Rhea" id="RHEA-COMP:9863"/>
        <dbReference type="Rhea" id="RHEA-COMP:11604"/>
        <dbReference type="ChEBI" id="CHEBI:15378"/>
        <dbReference type="ChEBI" id="CHEBI:29999"/>
        <dbReference type="ChEBI" id="CHEBI:30616"/>
        <dbReference type="ChEBI" id="CHEBI:83421"/>
        <dbReference type="ChEBI" id="CHEBI:456216"/>
        <dbReference type="EC" id="2.7.11.1"/>
    </reaction>
</comment>
<dbReference type="EMBL" id="AP012273">
    <property type="protein sequence ID" value="BAO45480.1"/>
    <property type="molecule type" value="Genomic_DNA"/>
</dbReference>